<evidence type="ECO:0000259" key="3">
    <source>
        <dbReference type="Pfam" id="PF07969"/>
    </source>
</evidence>
<name>A0A5N3P3C2_9HYPH</name>
<keyword evidence="2 4" id="KW-0378">Hydrolase</keyword>
<dbReference type="GO" id="GO:0019239">
    <property type="term" value="F:deaminase activity"/>
    <property type="evidence" value="ECO:0007669"/>
    <property type="project" value="UniProtKB-ARBA"/>
</dbReference>
<dbReference type="EMBL" id="VCMV01000078">
    <property type="protein sequence ID" value="KAB0264238.1"/>
    <property type="molecule type" value="Genomic_DNA"/>
</dbReference>
<evidence type="ECO:0000256" key="1">
    <source>
        <dbReference type="ARBA" id="ARBA00022723"/>
    </source>
</evidence>
<dbReference type="AlphaFoldDB" id="A0A5N3P3C2"/>
<dbReference type="PANTHER" id="PTHR32027">
    <property type="entry name" value="CYTOSINE DEAMINASE"/>
    <property type="match status" value="1"/>
</dbReference>
<feature type="domain" description="Amidohydrolase 3" evidence="3">
    <location>
        <begin position="102"/>
        <end position="386"/>
    </location>
</feature>
<evidence type="ECO:0000313" key="5">
    <source>
        <dbReference type="Proteomes" id="UP000325684"/>
    </source>
</evidence>
<dbReference type="Gene3D" id="2.30.40.10">
    <property type="entry name" value="Urease, subunit C, domain 1"/>
    <property type="match status" value="1"/>
</dbReference>
<keyword evidence="1" id="KW-0479">Metal-binding</keyword>
<dbReference type="GO" id="GO:0016814">
    <property type="term" value="F:hydrolase activity, acting on carbon-nitrogen (but not peptide) bonds, in cyclic amidines"/>
    <property type="evidence" value="ECO:0007669"/>
    <property type="project" value="UniProtKB-ARBA"/>
</dbReference>
<dbReference type="GO" id="GO:0046872">
    <property type="term" value="F:metal ion binding"/>
    <property type="evidence" value="ECO:0007669"/>
    <property type="project" value="UniProtKB-KW"/>
</dbReference>
<dbReference type="Pfam" id="PF07969">
    <property type="entry name" value="Amidohydro_3"/>
    <property type="match status" value="1"/>
</dbReference>
<dbReference type="CDD" id="cd01293">
    <property type="entry name" value="Bact_CD"/>
    <property type="match status" value="1"/>
</dbReference>
<proteinExistence type="predicted"/>
<dbReference type="RefSeq" id="WP_150949883.1">
    <property type="nucleotide sequence ID" value="NZ_VCMV01000078.1"/>
</dbReference>
<comment type="caution">
    <text evidence="4">The sequence shown here is derived from an EMBL/GenBank/DDBJ whole genome shotgun (WGS) entry which is preliminary data.</text>
</comment>
<dbReference type="InterPro" id="IPR032466">
    <property type="entry name" value="Metal_Hydrolase"/>
</dbReference>
<dbReference type="NCBIfam" id="NF004636">
    <property type="entry name" value="PRK05985.1"/>
    <property type="match status" value="1"/>
</dbReference>
<accession>A0A5N3P3C2</accession>
<dbReference type="SUPFAM" id="SSF51338">
    <property type="entry name" value="Composite domain of metallo-dependent hydrolases"/>
    <property type="match status" value="1"/>
</dbReference>
<gene>
    <name evidence="4" type="ORF">FEZ63_24050</name>
</gene>
<evidence type="ECO:0000313" key="4">
    <source>
        <dbReference type="EMBL" id="KAB0264238.1"/>
    </source>
</evidence>
<evidence type="ECO:0000256" key="2">
    <source>
        <dbReference type="ARBA" id="ARBA00022801"/>
    </source>
</evidence>
<keyword evidence="5" id="KW-1185">Reference proteome</keyword>
<reference evidence="4 5" key="1">
    <citation type="journal article" date="2019" name="Microorganisms">
        <title>Genome Insights into the Novel Species Microvirga brassicacearum, a Rapeseed Endophyte with Biotechnological Potential.</title>
        <authorList>
            <person name="Jimenez-Gomez A."/>
            <person name="Saati-Santamaria Z."/>
            <person name="Igual J.M."/>
            <person name="Rivas R."/>
            <person name="Mateos P.F."/>
            <person name="Garcia-Fraile P."/>
        </authorList>
    </citation>
    <scope>NUCLEOTIDE SEQUENCE [LARGE SCALE GENOMIC DNA]</scope>
    <source>
        <strain evidence="4 5">CDVBN77</strain>
    </source>
</reference>
<dbReference type="SUPFAM" id="SSF51556">
    <property type="entry name" value="Metallo-dependent hydrolases"/>
    <property type="match status" value="1"/>
</dbReference>
<dbReference type="InterPro" id="IPR011059">
    <property type="entry name" value="Metal-dep_hydrolase_composite"/>
</dbReference>
<dbReference type="OrthoDB" id="9815027at2"/>
<dbReference type="Gene3D" id="3.20.20.140">
    <property type="entry name" value="Metal-dependent hydrolases"/>
    <property type="match status" value="1"/>
</dbReference>
<dbReference type="InterPro" id="IPR052349">
    <property type="entry name" value="Metallo-hydrolase_Enzymes"/>
</dbReference>
<dbReference type="FunFam" id="3.20.20.140:FF:000019">
    <property type="entry name" value="Cytosine deaminase"/>
    <property type="match status" value="1"/>
</dbReference>
<dbReference type="PANTHER" id="PTHR32027:SF9">
    <property type="entry name" value="BLL3847 PROTEIN"/>
    <property type="match status" value="1"/>
</dbReference>
<organism evidence="4 5">
    <name type="scientific">Microvirga brassicacearum</name>
    <dbReference type="NCBI Taxonomy" id="2580413"/>
    <lineage>
        <taxon>Bacteria</taxon>
        <taxon>Pseudomonadati</taxon>
        <taxon>Pseudomonadota</taxon>
        <taxon>Alphaproteobacteria</taxon>
        <taxon>Hyphomicrobiales</taxon>
        <taxon>Methylobacteriaceae</taxon>
        <taxon>Microvirga</taxon>
    </lineage>
</organism>
<sequence length="398" mass="42335">MQTNALFTNVRPAGAAATNVLVRDGRIASIGTAANAEGADVVDGGGALMLPGLVEAHTHLDKTVYGMGWYRNEVGPRLIDKIDNERAQKKILGIDPARQSARQIVLSVGHGTTHIRTHVDVDTEIGLSGIEGVMATRERYRDIVDVEIVAFPQSGMLVRPGTVELMEEALRMGAEVVGGLDPSGMDRDPKGHLDVIFGLAQRYGRPVDIHLHEAGELGAFATELTIERTKALGMQGKVTLSHAFCLGMPDPVAVGALIDGLRDAGIHIMTTAPASRPAPPVKRLVEAGITVCAGSDGIRDTWGPYGNGDMLERAMLIGLRNNFRRDDELELALDICTYGGAKVMALDGYGLKPGCRADFVLVDAETIAEAVAGRPQRKLVVKNGRVSARNGVATMEAP</sequence>
<dbReference type="InterPro" id="IPR013108">
    <property type="entry name" value="Amidohydro_3"/>
</dbReference>
<protein>
    <submittedName>
        <fullName evidence="4">Amidohydrolase family protein</fullName>
    </submittedName>
</protein>
<dbReference type="Proteomes" id="UP000325684">
    <property type="component" value="Unassembled WGS sequence"/>
</dbReference>